<comment type="similarity">
    <text evidence="5">Belongs to the NAGSA dehydrogenase family. Type 1 subfamily.</text>
</comment>
<dbReference type="PANTHER" id="PTHR32338:SF10">
    <property type="entry name" value="N-ACETYL-GAMMA-GLUTAMYL-PHOSPHATE REDUCTASE, CHLOROPLASTIC-RELATED"/>
    <property type="match status" value="1"/>
</dbReference>
<comment type="function">
    <text evidence="5">Catalyzes the NADPH-dependent reduction of N-acetyl-5-glutamyl phosphate to yield N-acetyl-L-glutamate 5-semialdehyde.</text>
</comment>
<keyword evidence="4 5" id="KW-0560">Oxidoreductase</keyword>
<sequence length="355" mass="38208">MCNNINPSYNGSLNPSSGIIKGDTNSPLGGTKRGLHVGILGAAGYTGGELIRLLVNHPEAEIVFANSESNAGNPVADVHEGLIGDTDLVFTDDMPFDKVDIVFFCFGHGKSAAFLKEHSIPESVKIIDLAQDFRLSAPGNDYIYGLPEINRNHIATAQHVANPGCFATCIQLGLLPAAKMGILTEDVAVNAITGSTGAGQKPSATTHFSWRTGNMSIYKAFTHQHVPEIRQSLTQVQGTLDVAIDFIPYRGDFARGIFATCVVKTEAPTEDIVAAYKEFYRDAAFTHYSDRQIDMKQVVNTNKALVHCEKYGNKLLVTSCIDNLLKGAVGQAVQNMNIMSGIDEKTGLNLKASAF</sequence>
<protein>
    <recommendedName>
        <fullName evidence="5">N-acetyl-gamma-glutamyl-phosphate reductase</fullName>
        <shortName evidence="5">AGPR</shortName>
        <ecNumber evidence="5">1.2.1.38</ecNumber>
    </recommendedName>
    <alternativeName>
        <fullName evidence="5">N-acetyl-glutamate semialdehyde dehydrogenase</fullName>
        <shortName evidence="5">NAGSA dehydrogenase</shortName>
    </alternativeName>
</protein>
<comment type="pathway">
    <text evidence="5">Amino-acid biosynthesis; L-arginine biosynthesis; N(2)-acetyl-L-ornithine from L-glutamate: step 3/4.</text>
</comment>
<organism evidence="8 9">
    <name type="scientific">Xylanibacter rodentium</name>
    <dbReference type="NCBI Taxonomy" id="2736289"/>
    <lineage>
        <taxon>Bacteria</taxon>
        <taxon>Pseudomonadati</taxon>
        <taxon>Bacteroidota</taxon>
        <taxon>Bacteroidia</taxon>
        <taxon>Bacteroidales</taxon>
        <taxon>Prevotellaceae</taxon>
        <taxon>Xylanibacter</taxon>
    </lineage>
</organism>
<dbReference type="PROSITE" id="PS01224">
    <property type="entry name" value="ARGC"/>
    <property type="match status" value="1"/>
</dbReference>
<proteinExistence type="inferred from homology"/>
<dbReference type="EMBL" id="JABKKE010000011">
    <property type="protein sequence ID" value="NPE14289.1"/>
    <property type="molecule type" value="Genomic_DNA"/>
</dbReference>
<dbReference type="CDD" id="cd23934">
    <property type="entry name" value="AGPR_1_C"/>
    <property type="match status" value="1"/>
</dbReference>
<dbReference type="HAMAP" id="MF_00150">
    <property type="entry name" value="ArgC_type1"/>
    <property type="match status" value="1"/>
</dbReference>
<evidence type="ECO:0000256" key="1">
    <source>
        <dbReference type="ARBA" id="ARBA00022571"/>
    </source>
</evidence>
<dbReference type="GeneID" id="82157729"/>
<dbReference type="SMART" id="SM00859">
    <property type="entry name" value="Semialdhyde_dh"/>
    <property type="match status" value="1"/>
</dbReference>
<evidence type="ECO:0000313" key="8">
    <source>
        <dbReference type="EMBL" id="NPE14289.1"/>
    </source>
</evidence>
<dbReference type="SUPFAM" id="SSF55347">
    <property type="entry name" value="Glyceraldehyde-3-phosphate dehydrogenase-like, C-terminal domain"/>
    <property type="match status" value="1"/>
</dbReference>
<dbReference type="CDD" id="cd17895">
    <property type="entry name" value="AGPR_1_N"/>
    <property type="match status" value="1"/>
</dbReference>
<evidence type="ECO:0000256" key="2">
    <source>
        <dbReference type="ARBA" id="ARBA00022605"/>
    </source>
</evidence>
<reference evidence="8 9" key="1">
    <citation type="submission" date="2020-05" db="EMBL/GenBank/DDBJ databases">
        <title>Distinct polysaccharide utilization as determinants for interspecies competition between intestinal Prevotella spp.</title>
        <authorList>
            <person name="Galvez E.J.C."/>
            <person name="Iljazovic A."/>
            <person name="Strowig T."/>
        </authorList>
    </citation>
    <scope>NUCLEOTIDE SEQUENCE [LARGE SCALE GENOMIC DNA]</scope>
    <source>
        <strain evidence="8 9">PROD</strain>
    </source>
</reference>
<evidence type="ECO:0000256" key="5">
    <source>
        <dbReference type="HAMAP-Rule" id="MF_00150"/>
    </source>
</evidence>
<dbReference type="InterPro" id="IPR058924">
    <property type="entry name" value="AGPR_dimerisation_dom"/>
</dbReference>
<dbReference type="InterPro" id="IPR036291">
    <property type="entry name" value="NAD(P)-bd_dom_sf"/>
</dbReference>
<comment type="catalytic activity">
    <reaction evidence="5">
        <text>N-acetyl-L-glutamate 5-semialdehyde + phosphate + NADP(+) = N-acetyl-L-glutamyl 5-phosphate + NADPH + H(+)</text>
        <dbReference type="Rhea" id="RHEA:21588"/>
        <dbReference type="ChEBI" id="CHEBI:15378"/>
        <dbReference type="ChEBI" id="CHEBI:29123"/>
        <dbReference type="ChEBI" id="CHEBI:43474"/>
        <dbReference type="ChEBI" id="CHEBI:57783"/>
        <dbReference type="ChEBI" id="CHEBI:57936"/>
        <dbReference type="ChEBI" id="CHEBI:58349"/>
        <dbReference type="EC" id="1.2.1.38"/>
    </reaction>
</comment>
<comment type="caution">
    <text evidence="8">The sequence shown here is derived from an EMBL/GenBank/DDBJ whole genome shotgun (WGS) entry which is preliminary data.</text>
</comment>
<dbReference type="RefSeq" id="WP_172177577.1">
    <property type="nucleotide sequence ID" value="NZ_CASGIA010000043.1"/>
</dbReference>
<dbReference type="Pfam" id="PF01118">
    <property type="entry name" value="Semialdhyde_dh"/>
    <property type="match status" value="1"/>
</dbReference>
<accession>A0ABX2AUE4</accession>
<keyword evidence="5" id="KW-0963">Cytoplasm</keyword>
<dbReference type="GO" id="GO:0003942">
    <property type="term" value="F:N-acetyl-gamma-glutamyl-phosphate reductase activity"/>
    <property type="evidence" value="ECO:0007669"/>
    <property type="project" value="UniProtKB-EC"/>
</dbReference>
<keyword evidence="1 5" id="KW-0055">Arginine biosynthesis</keyword>
<dbReference type="SUPFAM" id="SSF51735">
    <property type="entry name" value="NAD(P)-binding Rossmann-fold domains"/>
    <property type="match status" value="1"/>
</dbReference>
<name>A0ABX2AUE4_9BACT</name>
<evidence type="ECO:0000313" key="9">
    <source>
        <dbReference type="Proteomes" id="UP001193734"/>
    </source>
</evidence>
<evidence type="ECO:0000256" key="4">
    <source>
        <dbReference type="ARBA" id="ARBA00023002"/>
    </source>
</evidence>
<feature type="active site" evidence="5 6">
    <location>
        <position position="165"/>
    </location>
</feature>
<dbReference type="InterPro" id="IPR000706">
    <property type="entry name" value="AGPR_type-1"/>
</dbReference>
<dbReference type="NCBIfam" id="TIGR01850">
    <property type="entry name" value="argC"/>
    <property type="match status" value="1"/>
</dbReference>
<gene>
    <name evidence="5" type="primary">argC</name>
    <name evidence="8" type="ORF">HPS55_08110</name>
</gene>
<evidence type="ECO:0000256" key="3">
    <source>
        <dbReference type="ARBA" id="ARBA00022857"/>
    </source>
</evidence>
<comment type="subcellular location">
    <subcellularLocation>
        <location evidence="5">Cytoplasm</location>
    </subcellularLocation>
</comment>
<dbReference type="InterPro" id="IPR000534">
    <property type="entry name" value="Semialdehyde_DH_NAD-bd"/>
</dbReference>
<dbReference type="EC" id="1.2.1.38" evidence="5"/>
<feature type="domain" description="Semialdehyde dehydrogenase NAD-binding" evidence="7">
    <location>
        <begin position="36"/>
        <end position="157"/>
    </location>
</feature>
<dbReference type="Proteomes" id="UP001193734">
    <property type="component" value="Unassembled WGS sequence"/>
</dbReference>
<dbReference type="Pfam" id="PF22698">
    <property type="entry name" value="Semialdhyde_dhC_1"/>
    <property type="match status" value="1"/>
</dbReference>
<dbReference type="Gene3D" id="3.30.360.10">
    <property type="entry name" value="Dihydrodipicolinate Reductase, domain 2"/>
    <property type="match status" value="1"/>
</dbReference>
<dbReference type="Gene3D" id="3.40.50.720">
    <property type="entry name" value="NAD(P)-binding Rossmann-like Domain"/>
    <property type="match status" value="1"/>
</dbReference>
<dbReference type="InterPro" id="IPR023013">
    <property type="entry name" value="AGPR_AS"/>
</dbReference>
<evidence type="ECO:0000256" key="6">
    <source>
        <dbReference type="PROSITE-ProRule" id="PRU10010"/>
    </source>
</evidence>
<keyword evidence="2 5" id="KW-0028">Amino-acid biosynthesis</keyword>
<keyword evidence="9" id="KW-1185">Reference proteome</keyword>
<dbReference type="InterPro" id="IPR050085">
    <property type="entry name" value="AGPR"/>
</dbReference>
<dbReference type="PANTHER" id="PTHR32338">
    <property type="entry name" value="N-ACETYL-GAMMA-GLUTAMYL-PHOSPHATE REDUCTASE, CHLOROPLASTIC-RELATED-RELATED"/>
    <property type="match status" value="1"/>
</dbReference>
<evidence type="ECO:0000259" key="7">
    <source>
        <dbReference type="SMART" id="SM00859"/>
    </source>
</evidence>
<keyword evidence="3 5" id="KW-0521">NADP</keyword>